<accession>A0A1I7SA17</accession>
<dbReference type="OrthoDB" id="5868199at2759"/>
<proteinExistence type="predicted"/>
<feature type="domain" description="ShKT" evidence="2">
    <location>
        <begin position="177"/>
        <end position="218"/>
    </location>
</feature>
<evidence type="ECO:0000313" key="6">
    <source>
        <dbReference type="WBParaSite" id="BXY_0986400.1"/>
    </source>
</evidence>
<keyword evidence="1" id="KW-0732">Signal</keyword>
<dbReference type="PANTHER" id="PTHR46219">
    <property type="entry name" value="PROTEIN CBG11138"/>
    <property type="match status" value="1"/>
</dbReference>
<dbReference type="WBParaSite" id="BXY_0986400.1">
    <property type="protein sequence ID" value="BXY_0986400.1"/>
    <property type="gene ID" value="BXY_0986400"/>
</dbReference>
<feature type="signal peptide" evidence="1">
    <location>
        <begin position="1"/>
        <end position="18"/>
    </location>
</feature>
<evidence type="ECO:0000313" key="5">
    <source>
        <dbReference type="Proteomes" id="UP000659654"/>
    </source>
</evidence>
<evidence type="ECO:0000256" key="1">
    <source>
        <dbReference type="SAM" id="SignalP"/>
    </source>
</evidence>
<dbReference type="EMBL" id="CAJFCV020000005">
    <property type="protein sequence ID" value="CAG9126049.1"/>
    <property type="molecule type" value="Genomic_DNA"/>
</dbReference>
<dbReference type="PANTHER" id="PTHR46219:SF5">
    <property type="entry name" value="SHKT DOMAIN-CONTAINING PROTEIN"/>
    <property type="match status" value="1"/>
</dbReference>
<sequence>MRFLGFIVILGLAGSVQAATSAQCPVVGLNIGTGTPVCGTGQYYDAATGLCCFTNTVGGGSAQGTGTAPKYCEMGILVNGMTICPQTHPLDPATGECCGSTPINGNAGGGRGNRGGTNGGATGACQDQSISGRPNDCQANANLCNNTLYYDLMTQQCPVTCNRCSQLQQNSNGGIPGCKDGVNASGVSECPENKFKCEMPLWKAFMEKECPATCGRCNNGTNNNVQPVIPPVVANVSSTTFASTTTANAG</sequence>
<dbReference type="EMBL" id="CAJFDI010000005">
    <property type="protein sequence ID" value="CAD5232906.1"/>
    <property type="molecule type" value="Genomic_DNA"/>
</dbReference>
<dbReference type="eggNOG" id="ENOG502SSZ5">
    <property type="taxonomic scope" value="Eukaryota"/>
</dbReference>
<dbReference type="Proteomes" id="UP000095284">
    <property type="component" value="Unplaced"/>
</dbReference>
<dbReference type="Pfam" id="PF01549">
    <property type="entry name" value="ShK"/>
    <property type="match status" value="2"/>
</dbReference>
<feature type="domain" description="ShKT" evidence="2">
    <location>
        <begin position="124"/>
        <end position="165"/>
    </location>
</feature>
<dbReference type="Gene3D" id="1.10.10.1940">
    <property type="match status" value="1"/>
</dbReference>
<organism evidence="4 6">
    <name type="scientific">Bursaphelenchus xylophilus</name>
    <name type="common">Pinewood nematode worm</name>
    <name type="synonym">Aphelenchoides xylophilus</name>
    <dbReference type="NCBI Taxonomy" id="6326"/>
    <lineage>
        <taxon>Eukaryota</taxon>
        <taxon>Metazoa</taxon>
        <taxon>Ecdysozoa</taxon>
        <taxon>Nematoda</taxon>
        <taxon>Chromadorea</taxon>
        <taxon>Rhabditida</taxon>
        <taxon>Tylenchina</taxon>
        <taxon>Tylenchomorpha</taxon>
        <taxon>Aphelenchoidea</taxon>
        <taxon>Aphelenchoididae</taxon>
        <taxon>Bursaphelenchus</taxon>
    </lineage>
</organism>
<gene>
    <name evidence="3" type="ORF">BXYJ_LOCUS12997</name>
</gene>
<protein>
    <submittedName>
        <fullName evidence="3">(pine wood nematode) hypothetical protein</fullName>
    </submittedName>
</protein>
<dbReference type="Proteomes" id="UP000659654">
    <property type="component" value="Unassembled WGS sequence"/>
</dbReference>
<feature type="chain" id="PRO_5035399800" evidence="1">
    <location>
        <begin position="19"/>
        <end position="250"/>
    </location>
</feature>
<dbReference type="Proteomes" id="UP000582659">
    <property type="component" value="Unassembled WGS sequence"/>
</dbReference>
<dbReference type="AlphaFoldDB" id="A0A1I7SA17"/>
<keyword evidence="5" id="KW-1185">Reference proteome</keyword>
<evidence type="ECO:0000259" key="2">
    <source>
        <dbReference type="SMART" id="SM00254"/>
    </source>
</evidence>
<evidence type="ECO:0000313" key="3">
    <source>
        <dbReference type="EMBL" id="CAD5232906.1"/>
    </source>
</evidence>
<reference evidence="3" key="2">
    <citation type="submission" date="2020-09" db="EMBL/GenBank/DDBJ databases">
        <authorList>
            <person name="Kikuchi T."/>
        </authorList>
    </citation>
    <scope>NUCLEOTIDE SEQUENCE</scope>
    <source>
        <strain evidence="3">Ka4C1</strain>
    </source>
</reference>
<dbReference type="InterPro" id="IPR003582">
    <property type="entry name" value="ShKT_dom"/>
</dbReference>
<evidence type="ECO:0000313" key="4">
    <source>
        <dbReference type="Proteomes" id="UP000095284"/>
    </source>
</evidence>
<dbReference type="SMART" id="SM00254">
    <property type="entry name" value="ShKT"/>
    <property type="match status" value="2"/>
</dbReference>
<reference evidence="6" key="1">
    <citation type="submission" date="2016-11" db="UniProtKB">
        <authorList>
            <consortium name="WormBaseParasite"/>
        </authorList>
    </citation>
    <scope>IDENTIFICATION</scope>
</reference>
<name>A0A1I7SA17_BURXY</name>
<dbReference type="Gene3D" id="1.10.10.1870">
    <property type="entry name" value="ShTK domain-like"/>
    <property type="match status" value="1"/>
</dbReference>